<organism evidence="1 2">
    <name type="scientific">Oxalicibacterium faecigallinarum</name>
    <dbReference type="NCBI Taxonomy" id="573741"/>
    <lineage>
        <taxon>Bacteria</taxon>
        <taxon>Pseudomonadati</taxon>
        <taxon>Pseudomonadota</taxon>
        <taxon>Betaproteobacteria</taxon>
        <taxon>Burkholderiales</taxon>
        <taxon>Oxalobacteraceae</taxon>
        <taxon>Oxalicibacterium</taxon>
    </lineage>
</organism>
<dbReference type="EMBL" id="BMDI01000001">
    <property type="protein sequence ID" value="GGI15788.1"/>
    <property type="molecule type" value="Genomic_DNA"/>
</dbReference>
<dbReference type="AlphaFoldDB" id="A0A8J3ALC1"/>
<protein>
    <recommendedName>
        <fullName evidence="3">PilZ domain-containing protein</fullName>
    </recommendedName>
</protein>
<evidence type="ECO:0008006" key="3">
    <source>
        <dbReference type="Google" id="ProtNLM"/>
    </source>
</evidence>
<evidence type="ECO:0000313" key="1">
    <source>
        <dbReference type="EMBL" id="GGI15788.1"/>
    </source>
</evidence>
<keyword evidence="2" id="KW-1185">Reference proteome</keyword>
<dbReference type="Proteomes" id="UP000642180">
    <property type="component" value="Unassembled WGS sequence"/>
</dbReference>
<comment type="caution">
    <text evidence="1">The sequence shown here is derived from an EMBL/GenBank/DDBJ whole genome shotgun (WGS) entry which is preliminary data.</text>
</comment>
<accession>A0A8J3ALC1</accession>
<proteinExistence type="predicted"/>
<sequence length="119" mass="13567">MSSAQLALLRSRFPYPERKIFRRRAILKAGDACYADARTLDLSSQDLNLMIDRPLPVGERVTLAFNITIDQKTRQLEFKGRVGYCVLTGTEGYRMRFDVDVRADADCHARLAGLMERLV</sequence>
<reference evidence="2" key="1">
    <citation type="journal article" date="2019" name="Int. J. Syst. Evol. Microbiol.">
        <title>The Global Catalogue of Microorganisms (GCM) 10K type strain sequencing project: providing services to taxonomists for standard genome sequencing and annotation.</title>
        <authorList>
            <consortium name="The Broad Institute Genomics Platform"/>
            <consortium name="The Broad Institute Genome Sequencing Center for Infectious Disease"/>
            <person name="Wu L."/>
            <person name="Ma J."/>
        </authorList>
    </citation>
    <scope>NUCLEOTIDE SEQUENCE [LARGE SCALE GENOMIC DNA]</scope>
    <source>
        <strain evidence="2">CCM 2767</strain>
    </source>
</reference>
<gene>
    <name evidence="1" type="ORF">GCM10008066_00650</name>
</gene>
<name>A0A8J3ALC1_9BURK</name>
<evidence type="ECO:0000313" key="2">
    <source>
        <dbReference type="Proteomes" id="UP000642180"/>
    </source>
</evidence>